<reference evidence="1 2" key="1">
    <citation type="submission" date="2016-10" db="EMBL/GenBank/DDBJ databases">
        <authorList>
            <person name="de Groot N.N."/>
        </authorList>
    </citation>
    <scope>NUCLEOTIDE SEQUENCE [LARGE SCALE GENOMIC DNA]</scope>
    <source>
        <strain evidence="1 2">LMG 24775</strain>
    </source>
</reference>
<proteinExistence type="predicted"/>
<dbReference type="AlphaFoldDB" id="A0A1H3R1Z2"/>
<protein>
    <submittedName>
        <fullName evidence="1">Uncharacterized protein</fullName>
    </submittedName>
</protein>
<dbReference type="EMBL" id="FNPE01000014">
    <property type="protein sequence ID" value="SDZ19248.1"/>
    <property type="molecule type" value="Genomic_DNA"/>
</dbReference>
<gene>
    <name evidence="1" type="ORF">SAMN05421547_11452</name>
</gene>
<organism evidence="1 2">
    <name type="scientific">Delftia lacustris</name>
    <dbReference type="NCBI Taxonomy" id="558537"/>
    <lineage>
        <taxon>Bacteria</taxon>
        <taxon>Pseudomonadati</taxon>
        <taxon>Pseudomonadota</taxon>
        <taxon>Betaproteobacteria</taxon>
        <taxon>Burkholderiales</taxon>
        <taxon>Comamonadaceae</taxon>
        <taxon>Delftia</taxon>
    </lineage>
</organism>
<dbReference type="InterPro" id="IPR049253">
    <property type="entry name" value="DUF6886"/>
</dbReference>
<sequence>MRLFHFSEDGDIRQFQPRPVLKAAPRRQGQEWLNGPLVWAIAQTHQRLYLFPRECPRIVIWPHEHSTSEDRAQWLNDLPAAAQAVAYVETAWAARLHAARIHRYELPVEPFESLEDAGMYVSRQTVQPLRRDLLVDLPQAIAECGTELRIVDSLQPLRGVWDSSLHASGIRLRNAASWA</sequence>
<evidence type="ECO:0000313" key="1">
    <source>
        <dbReference type="EMBL" id="SDZ19248.1"/>
    </source>
</evidence>
<name>A0A1H3R1Z2_9BURK</name>
<accession>A0A1H3R1Z2</accession>
<dbReference type="GeneID" id="94691730"/>
<evidence type="ECO:0000313" key="2">
    <source>
        <dbReference type="Proteomes" id="UP000183417"/>
    </source>
</evidence>
<dbReference type="Pfam" id="PF21820">
    <property type="entry name" value="DUF6886"/>
    <property type="match status" value="1"/>
</dbReference>
<dbReference type="Proteomes" id="UP000183417">
    <property type="component" value="Unassembled WGS sequence"/>
</dbReference>
<dbReference type="RefSeq" id="WP_046985991.1">
    <property type="nucleotide sequence ID" value="NZ_CP069318.1"/>
</dbReference>